<name>A0A3A8PL47_9BACT</name>
<dbReference type="InterPro" id="IPR012347">
    <property type="entry name" value="Ferritin-like"/>
</dbReference>
<dbReference type="Pfam" id="PF12902">
    <property type="entry name" value="Ferritin-like"/>
    <property type="match status" value="1"/>
</dbReference>
<protein>
    <recommendedName>
        <fullName evidence="1">Iminophenyl-pyruvate dimer synthase domain-containing protein</fullName>
    </recommendedName>
</protein>
<organism evidence="2 3">
    <name type="scientific">Corallococcus llansteffanensis</name>
    <dbReference type="NCBI Taxonomy" id="2316731"/>
    <lineage>
        <taxon>Bacteria</taxon>
        <taxon>Pseudomonadati</taxon>
        <taxon>Myxococcota</taxon>
        <taxon>Myxococcia</taxon>
        <taxon>Myxococcales</taxon>
        <taxon>Cystobacterineae</taxon>
        <taxon>Myxococcaceae</taxon>
        <taxon>Corallococcus</taxon>
    </lineage>
</organism>
<dbReference type="InterPro" id="IPR026820">
    <property type="entry name" value="VioB/RebD_dom"/>
</dbReference>
<proteinExistence type="predicted"/>
<evidence type="ECO:0000313" key="3">
    <source>
        <dbReference type="Proteomes" id="UP000272888"/>
    </source>
</evidence>
<evidence type="ECO:0000313" key="2">
    <source>
        <dbReference type="EMBL" id="RKH55940.1"/>
    </source>
</evidence>
<comment type="caution">
    <text evidence="2">The sequence shown here is derived from an EMBL/GenBank/DDBJ whole genome shotgun (WGS) entry which is preliminary data.</text>
</comment>
<accession>A0A3A8PL47</accession>
<reference evidence="3" key="1">
    <citation type="submission" date="2018-09" db="EMBL/GenBank/DDBJ databases">
        <authorList>
            <person name="Livingstone P.G."/>
            <person name="Whitworth D.E."/>
        </authorList>
    </citation>
    <scope>NUCLEOTIDE SEQUENCE [LARGE SCALE GENOMIC DNA]</scope>
    <source>
        <strain evidence="3">CA051B</strain>
    </source>
</reference>
<sequence>MSGGDMRSRMSRHLDTLLRFELTAAELRALAPKARGVKPLVRSAPVLPPEFTWHDYAVLLLHIAAEVEHALMAQYLYAAYSLGGPRVPAKYREKVRHWQEVVLGIAKEEMGHLITVQNVLRLIGAPLNLDREDYPWGAQFYPFEFTLEPLTKNSLARYVYAEMPAGWDTDEAKEIKKRAQQGSPTDQQPLHRVGELYDRMQKILANPLYVKDADFQAATTTFQASWDEWGRGYMRGARGQATSPQRQSTPDVIVRPVSTRDEAVEALAAVGKQGEALFYDEDDSERSHFRRFLDIYREYPDGEWTPTRPVPVNPKTVMDLNANRVVRTTAKARAATPARECTVITHPESVTWAHLFNVRYRMLLVSLSHAYQLAGATGQGDALTPRGLIINRTFGEMYNVRALSHILVDLPLDDSGSGAAAGPPFEMPYTLDLPDTEPDRWRLHRDLLETAQQLVRTLREKYPDRHADYLRALADLDGAALESVRQMIPKP</sequence>
<dbReference type="Gene3D" id="1.20.1260.10">
    <property type="match status" value="1"/>
</dbReference>
<feature type="domain" description="Iminophenyl-pyruvate dimer synthase" evidence="1">
    <location>
        <begin position="61"/>
        <end position="296"/>
    </location>
</feature>
<dbReference type="AlphaFoldDB" id="A0A3A8PL47"/>
<dbReference type="Proteomes" id="UP000272888">
    <property type="component" value="Unassembled WGS sequence"/>
</dbReference>
<dbReference type="EMBL" id="RAWB01000230">
    <property type="protein sequence ID" value="RKH55940.1"/>
    <property type="molecule type" value="Genomic_DNA"/>
</dbReference>
<gene>
    <name evidence="2" type="ORF">D7V93_21470</name>
</gene>
<keyword evidence="3" id="KW-1185">Reference proteome</keyword>
<evidence type="ECO:0000259" key="1">
    <source>
        <dbReference type="Pfam" id="PF12902"/>
    </source>
</evidence>